<comment type="caution">
    <text evidence="2">The sequence shown here is derived from an EMBL/GenBank/DDBJ whole genome shotgun (WGS) entry which is preliminary data.</text>
</comment>
<reference evidence="2 3" key="1">
    <citation type="submission" date="2020-03" db="EMBL/GenBank/DDBJ databases">
        <title>Genomic Encyclopedia of Type Strains, Phase IV (KMG-IV): sequencing the most valuable type-strain genomes for metagenomic binning, comparative biology and taxonomic classification.</title>
        <authorList>
            <person name="Goeker M."/>
        </authorList>
    </citation>
    <scope>NUCLEOTIDE SEQUENCE [LARGE SCALE GENOMIC DNA]</scope>
    <source>
        <strain evidence="2 3">DSM 105096</strain>
    </source>
</reference>
<keyword evidence="3" id="KW-1185">Reference proteome</keyword>
<proteinExistence type="predicted"/>
<name>A0ABX0XGG0_9BACT</name>
<dbReference type="RefSeq" id="WP_168040423.1">
    <property type="nucleotide sequence ID" value="NZ_JAATJH010000012.1"/>
</dbReference>
<accession>A0ABX0XGG0</accession>
<feature type="transmembrane region" description="Helical" evidence="1">
    <location>
        <begin position="16"/>
        <end position="44"/>
    </location>
</feature>
<dbReference type="Proteomes" id="UP000770785">
    <property type="component" value="Unassembled WGS sequence"/>
</dbReference>
<organism evidence="2 3">
    <name type="scientific">Neolewinella antarctica</name>
    <dbReference type="NCBI Taxonomy" id="442734"/>
    <lineage>
        <taxon>Bacteria</taxon>
        <taxon>Pseudomonadati</taxon>
        <taxon>Bacteroidota</taxon>
        <taxon>Saprospiria</taxon>
        <taxon>Saprospirales</taxon>
        <taxon>Lewinellaceae</taxon>
        <taxon>Neolewinella</taxon>
    </lineage>
</organism>
<sequence>MAHSNSRNKNKQSDGIFGFVGDVIACLFVEILFAGIAALCRAVWSIFD</sequence>
<evidence type="ECO:0000313" key="3">
    <source>
        <dbReference type="Proteomes" id="UP000770785"/>
    </source>
</evidence>
<evidence type="ECO:0000256" key="1">
    <source>
        <dbReference type="SAM" id="Phobius"/>
    </source>
</evidence>
<protein>
    <submittedName>
        <fullName evidence="2">Uncharacterized protein</fullName>
    </submittedName>
</protein>
<dbReference type="EMBL" id="JAATJH010000012">
    <property type="protein sequence ID" value="NJC28419.1"/>
    <property type="molecule type" value="Genomic_DNA"/>
</dbReference>
<gene>
    <name evidence="2" type="ORF">GGR27_003942</name>
</gene>
<evidence type="ECO:0000313" key="2">
    <source>
        <dbReference type="EMBL" id="NJC28419.1"/>
    </source>
</evidence>
<keyword evidence="1" id="KW-0472">Membrane</keyword>
<keyword evidence="1" id="KW-0812">Transmembrane</keyword>
<keyword evidence="1" id="KW-1133">Transmembrane helix</keyword>